<dbReference type="InterPro" id="IPR002397">
    <property type="entry name" value="Cyt_P450_B"/>
</dbReference>
<dbReference type="STRING" id="1834516.BL253_08635"/>
<proteinExistence type="inferred from homology"/>
<dbReference type="PRINTS" id="PR00359">
    <property type="entry name" value="BP450"/>
</dbReference>
<dbReference type="EMBL" id="MOMC01000015">
    <property type="protein sequence ID" value="ONH31715.1"/>
    <property type="molecule type" value="Genomic_DNA"/>
</dbReference>
<dbReference type="PROSITE" id="PS00086">
    <property type="entry name" value="CYTOCHROME_P450"/>
    <property type="match status" value="1"/>
</dbReference>
<name>A0A1V2IF78_9ACTN</name>
<keyword evidence="2" id="KW-0560">Oxidoreductase</keyword>
<dbReference type="InterPro" id="IPR001128">
    <property type="entry name" value="Cyt_P450"/>
</dbReference>
<dbReference type="GO" id="GO:0005506">
    <property type="term" value="F:iron ion binding"/>
    <property type="evidence" value="ECO:0007669"/>
    <property type="project" value="InterPro"/>
</dbReference>
<dbReference type="AlphaFoldDB" id="A0A1V2IF78"/>
<evidence type="ECO:0000313" key="3">
    <source>
        <dbReference type="EMBL" id="ONH31715.1"/>
    </source>
</evidence>
<dbReference type="InterPro" id="IPR036396">
    <property type="entry name" value="Cyt_P450_sf"/>
</dbReference>
<keyword evidence="4" id="KW-1185">Reference proteome</keyword>
<evidence type="ECO:0000313" key="4">
    <source>
        <dbReference type="Proteomes" id="UP000188929"/>
    </source>
</evidence>
<dbReference type="PANTHER" id="PTHR46696:SF6">
    <property type="entry name" value="P450, PUTATIVE (EUROFUNG)-RELATED"/>
    <property type="match status" value="1"/>
</dbReference>
<dbReference type="InterPro" id="IPR017972">
    <property type="entry name" value="Cyt_P450_CS"/>
</dbReference>
<protein>
    <recommendedName>
        <fullName evidence="5">Cytochrome</fullName>
    </recommendedName>
</protein>
<reference evidence="4" key="1">
    <citation type="submission" date="2016-10" db="EMBL/GenBank/DDBJ databases">
        <title>Frankia sp. NRRL B-16386 Genome sequencing.</title>
        <authorList>
            <person name="Ghodhbane-Gtari F."/>
            <person name="Swanson E."/>
            <person name="Gueddou A."/>
            <person name="Hezbri K."/>
            <person name="Ktari K."/>
            <person name="Nouioui I."/>
            <person name="Morris K."/>
            <person name="Simpson S."/>
            <person name="Abebe-Akele F."/>
            <person name="Thomas K."/>
            <person name="Gtari M."/>
            <person name="Tisa L.S."/>
        </authorList>
    </citation>
    <scope>NUCLEOTIDE SEQUENCE [LARGE SCALE GENOMIC DNA]</scope>
    <source>
        <strain evidence="4">NRRL B-16386</strain>
    </source>
</reference>
<keyword evidence="2" id="KW-0349">Heme</keyword>
<comment type="caution">
    <text evidence="3">The sequence shown here is derived from an EMBL/GenBank/DDBJ whole genome shotgun (WGS) entry which is preliminary data.</text>
</comment>
<dbReference type="PANTHER" id="PTHR46696">
    <property type="entry name" value="P450, PUTATIVE (EUROFUNG)-RELATED"/>
    <property type="match status" value="1"/>
</dbReference>
<keyword evidence="2" id="KW-0503">Monooxygenase</keyword>
<organism evidence="3 4">
    <name type="scientific">Pseudofrankia asymbiotica</name>
    <dbReference type="NCBI Taxonomy" id="1834516"/>
    <lineage>
        <taxon>Bacteria</taxon>
        <taxon>Bacillati</taxon>
        <taxon>Actinomycetota</taxon>
        <taxon>Actinomycetes</taxon>
        <taxon>Frankiales</taxon>
        <taxon>Frankiaceae</taxon>
        <taxon>Pseudofrankia</taxon>
    </lineage>
</organism>
<keyword evidence="2" id="KW-0479">Metal-binding</keyword>
<evidence type="ECO:0008006" key="5">
    <source>
        <dbReference type="Google" id="ProtNLM"/>
    </source>
</evidence>
<evidence type="ECO:0000256" key="1">
    <source>
        <dbReference type="ARBA" id="ARBA00010617"/>
    </source>
</evidence>
<dbReference type="PRINTS" id="PR00385">
    <property type="entry name" value="P450"/>
</dbReference>
<dbReference type="OrthoDB" id="3209493at2"/>
<dbReference type="RefSeq" id="WP_076815296.1">
    <property type="nucleotide sequence ID" value="NZ_MOMC01000015.1"/>
</dbReference>
<dbReference type="Pfam" id="PF00067">
    <property type="entry name" value="p450"/>
    <property type="match status" value="1"/>
</dbReference>
<dbReference type="Gene3D" id="1.10.630.10">
    <property type="entry name" value="Cytochrome P450"/>
    <property type="match status" value="1"/>
</dbReference>
<comment type="similarity">
    <text evidence="1 2">Belongs to the cytochrome P450 family.</text>
</comment>
<gene>
    <name evidence="3" type="ORF">BL253_08635</name>
</gene>
<dbReference type="GO" id="GO:0016705">
    <property type="term" value="F:oxidoreductase activity, acting on paired donors, with incorporation or reduction of molecular oxygen"/>
    <property type="evidence" value="ECO:0007669"/>
    <property type="project" value="InterPro"/>
</dbReference>
<evidence type="ECO:0000256" key="2">
    <source>
        <dbReference type="RuleBase" id="RU000461"/>
    </source>
</evidence>
<sequence>MDGVPAATTAGAAGVPEGATVVDFSHHSASFAERPFEVLADLRRKAPVAWSTAHDGFWVVTDHRDVMAGLADYGRFTSSFGPAIPANPFGARHIPVGLDPPLHTTYRRVLHAWFSKAEVTRREPELKALVDGIVLGLAERRSWDFVSDLADVSPGAVTLGILGWDPSRRLELLDVMARGLRNAASTDPAVVARNAEGNRWIREQILAEARDRRAHPRDDLMTMLATEPIADGAPMTDEEISDTVVFLLLAGFHTTSGALTALLVQMARQPELRTRLMTDRGLVPAAIEEVIRIFAPVTAVARRVTQDTGLGGARMREGDWALFVNMAANHDPDAFPEPEKVDLSRNRAKSVAFGWGIHRCMGLHLARVILRLEVEAVLDLLPGYVIDLDGTRRARHLGIGYFYETVPARLPPV</sequence>
<dbReference type="SUPFAM" id="SSF48264">
    <property type="entry name" value="Cytochrome P450"/>
    <property type="match status" value="1"/>
</dbReference>
<dbReference type="Proteomes" id="UP000188929">
    <property type="component" value="Unassembled WGS sequence"/>
</dbReference>
<dbReference type="GO" id="GO:0004497">
    <property type="term" value="F:monooxygenase activity"/>
    <property type="evidence" value="ECO:0007669"/>
    <property type="project" value="UniProtKB-KW"/>
</dbReference>
<accession>A0A1V2IF78</accession>
<dbReference type="GO" id="GO:0020037">
    <property type="term" value="F:heme binding"/>
    <property type="evidence" value="ECO:0007669"/>
    <property type="project" value="InterPro"/>
</dbReference>
<keyword evidence="2" id="KW-0408">Iron</keyword>